<evidence type="ECO:0000256" key="3">
    <source>
        <dbReference type="SAM" id="Phobius"/>
    </source>
</evidence>
<sequence>MMGASATTPSAYIKRLVNAALALRDRRRTFTRMINPIIGKALFLTLGTSMWIWMQAYVKLQIAIHGKNVLKPLNRTVPNDFFSESLGQHEYAELTNITMHYVTKGCDVEKRHIVLLLHGFLDFWYIWNRQIPALADDFCIVAPDLRGYGNTSRPEDSAQYLMTNLIEDVKGLLDKINPQHKKSVILVGHDWGGMIAFCFATVYEKMIEKIVIINGMHPLAFTKQLFRSLSQMRMSWFTIPFRHPVVPEQYLTLKDLRFFDKVHKSFTADEKYAHKYVFSQQGALTGALNYYRSFNNDSDELQKLPYRKINVSTLILWGEKDEFLTRRIAAYNQEWLKNSELVYYPRASHWLMRDCSEQVATRIRWFARNTVPRMTPSTAIDRRSQLRCKESMTPSTPTHWLWKIFAWLPRHTKLPTLMEE</sequence>
<name>A0A131YJV1_RHIAP</name>
<dbReference type="InterPro" id="IPR029058">
    <property type="entry name" value="AB_hydrolase_fold"/>
</dbReference>
<dbReference type="PRINTS" id="PR00111">
    <property type="entry name" value="ABHYDROLASE"/>
</dbReference>
<keyword evidence="1 5" id="KW-0378">Hydrolase</keyword>
<feature type="domain" description="AB hydrolase-1" evidence="4">
    <location>
        <begin position="113"/>
        <end position="351"/>
    </location>
</feature>
<dbReference type="Pfam" id="PF00561">
    <property type="entry name" value="Abhydrolase_1"/>
    <property type="match status" value="1"/>
</dbReference>
<reference evidence="5" key="1">
    <citation type="journal article" date="2016" name="Ticks Tick Borne Dis.">
        <title>De novo assembly and annotation of the salivary gland transcriptome of Rhipicephalus appendiculatus male and female ticks during blood feeding.</title>
        <authorList>
            <person name="de Castro M.H."/>
            <person name="de Klerk D."/>
            <person name="Pienaar R."/>
            <person name="Latif A.A."/>
            <person name="Rees D.J."/>
            <person name="Mans B.J."/>
        </authorList>
    </citation>
    <scope>NUCLEOTIDE SEQUENCE</scope>
    <source>
        <tissue evidence="5">Salivary glands</tissue>
    </source>
</reference>
<protein>
    <submittedName>
        <fullName evidence="5">Soluble epoxide hydrolase</fullName>
    </submittedName>
</protein>
<dbReference type="PRINTS" id="PR00412">
    <property type="entry name" value="EPOXHYDRLASE"/>
</dbReference>
<keyword evidence="3" id="KW-1133">Transmembrane helix</keyword>
<evidence type="ECO:0000256" key="1">
    <source>
        <dbReference type="ARBA" id="ARBA00022801"/>
    </source>
</evidence>
<dbReference type="InterPro" id="IPR000073">
    <property type="entry name" value="AB_hydrolase_1"/>
</dbReference>
<evidence type="ECO:0000256" key="2">
    <source>
        <dbReference type="ARBA" id="ARBA00038334"/>
    </source>
</evidence>
<comment type="similarity">
    <text evidence="2">Belongs to the AB hydrolase superfamily. Epoxide hydrolase family.</text>
</comment>
<dbReference type="SUPFAM" id="SSF53474">
    <property type="entry name" value="alpha/beta-Hydrolases"/>
    <property type="match status" value="1"/>
</dbReference>
<dbReference type="AlphaFoldDB" id="A0A131YJV1"/>
<dbReference type="GO" id="GO:0004301">
    <property type="term" value="F:epoxide hydrolase activity"/>
    <property type="evidence" value="ECO:0007669"/>
    <property type="project" value="UniProtKB-ARBA"/>
</dbReference>
<dbReference type="Gene3D" id="3.40.50.1820">
    <property type="entry name" value="alpha/beta hydrolase"/>
    <property type="match status" value="1"/>
</dbReference>
<keyword evidence="3" id="KW-0472">Membrane</keyword>
<proteinExistence type="inferred from homology"/>
<dbReference type="EMBL" id="GEDV01008993">
    <property type="protein sequence ID" value="JAP79564.1"/>
    <property type="molecule type" value="Transcribed_RNA"/>
</dbReference>
<dbReference type="InterPro" id="IPR000639">
    <property type="entry name" value="Epox_hydrolase-like"/>
</dbReference>
<evidence type="ECO:0000313" key="5">
    <source>
        <dbReference type="EMBL" id="JAP79564.1"/>
    </source>
</evidence>
<feature type="transmembrane region" description="Helical" evidence="3">
    <location>
        <begin position="33"/>
        <end position="54"/>
    </location>
</feature>
<keyword evidence="3" id="KW-0812">Transmembrane</keyword>
<dbReference type="PANTHER" id="PTHR43329">
    <property type="entry name" value="EPOXIDE HYDROLASE"/>
    <property type="match status" value="1"/>
</dbReference>
<organism evidence="5">
    <name type="scientific">Rhipicephalus appendiculatus</name>
    <name type="common">Brown ear tick</name>
    <dbReference type="NCBI Taxonomy" id="34631"/>
    <lineage>
        <taxon>Eukaryota</taxon>
        <taxon>Metazoa</taxon>
        <taxon>Ecdysozoa</taxon>
        <taxon>Arthropoda</taxon>
        <taxon>Chelicerata</taxon>
        <taxon>Arachnida</taxon>
        <taxon>Acari</taxon>
        <taxon>Parasitiformes</taxon>
        <taxon>Ixodida</taxon>
        <taxon>Ixodoidea</taxon>
        <taxon>Ixodidae</taxon>
        <taxon>Rhipicephalinae</taxon>
        <taxon>Rhipicephalus</taxon>
        <taxon>Rhipicephalus</taxon>
    </lineage>
</organism>
<evidence type="ECO:0000259" key="4">
    <source>
        <dbReference type="Pfam" id="PF00561"/>
    </source>
</evidence>
<accession>A0A131YJV1</accession>